<dbReference type="InterPro" id="IPR034176">
    <property type="entry name" value="Peptidases_S8_13"/>
</dbReference>
<evidence type="ECO:0000256" key="4">
    <source>
        <dbReference type="ARBA" id="ARBA00022825"/>
    </source>
</evidence>
<evidence type="ECO:0000259" key="7">
    <source>
        <dbReference type="Pfam" id="PF00082"/>
    </source>
</evidence>
<accession>A0ABN1LPR2</accession>
<dbReference type="RefSeq" id="WP_343861124.1">
    <property type="nucleotide sequence ID" value="NZ_BAAAFD010000009.1"/>
</dbReference>
<name>A0ABN1LPR2_9ALTE</name>
<feature type="signal peptide" evidence="6">
    <location>
        <begin position="1"/>
        <end position="25"/>
    </location>
</feature>
<dbReference type="SUPFAM" id="SSF52743">
    <property type="entry name" value="Subtilisin-like"/>
    <property type="match status" value="1"/>
</dbReference>
<dbReference type="InterPro" id="IPR022398">
    <property type="entry name" value="Peptidase_S8_His-AS"/>
</dbReference>
<dbReference type="InterPro" id="IPR000209">
    <property type="entry name" value="Peptidase_S8/S53_dom"/>
</dbReference>
<evidence type="ECO:0000256" key="1">
    <source>
        <dbReference type="ARBA" id="ARBA00011073"/>
    </source>
</evidence>
<dbReference type="PROSITE" id="PS51892">
    <property type="entry name" value="SUBTILASE"/>
    <property type="match status" value="1"/>
</dbReference>
<dbReference type="Gene3D" id="3.40.50.200">
    <property type="entry name" value="Peptidase S8/S53 domain"/>
    <property type="match status" value="1"/>
</dbReference>
<keyword evidence="3 5" id="KW-0378">Hydrolase</keyword>
<organism evidence="8 9">
    <name type="scientific">Aliiglaciecola litoralis</name>
    <dbReference type="NCBI Taxonomy" id="582857"/>
    <lineage>
        <taxon>Bacteria</taxon>
        <taxon>Pseudomonadati</taxon>
        <taxon>Pseudomonadota</taxon>
        <taxon>Gammaproteobacteria</taxon>
        <taxon>Alteromonadales</taxon>
        <taxon>Alteromonadaceae</taxon>
        <taxon>Aliiglaciecola</taxon>
    </lineage>
</organism>
<keyword evidence="4 5" id="KW-0720">Serine protease</keyword>
<dbReference type="PROSITE" id="PS00138">
    <property type="entry name" value="SUBTILASE_SER"/>
    <property type="match status" value="1"/>
</dbReference>
<dbReference type="InterPro" id="IPR015500">
    <property type="entry name" value="Peptidase_S8_subtilisin-rel"/>
</dbReference>
<dbReference type="Proteomes" id="UP001500359">
    <property type="component" value="Unassembled WGS sequence"/>
</dbReference>
<evidence type="ECO:0000256" key="3">
    <source>
        <dbReference type="ARBA" id="ARBA00022801"/>
    </source>
</evidence>
<feature type="chain" id="PRO_5046298207" description="Peptidase S8/S53 domain-containing protein" evidence="6">
    <location>
        <begin position="26"/>
        <end position="558"/>
    </location>
</feature>
<comment type="similarity">
    <text evidence="1 5">Belongs to the peptidase S8 family.</text>
</comment>
<sequence length="558" mass="57057">MKYINKKTFVASLVGATLLGSQAFAAGDPNERNFRVIVQLNPESSVSALQATIAPLGVSLVEVKDVATGATVVEVQGTTDTAIRDKAIALMNQSGLAQFAELDLILTPQATPNDTRYNEQWHYFESTAGINGPAAWDITTGSGVTVAVIDTGYRNHVDLNSKILPGYDFISDATMGNDGNGRDSDAQDPGDWVATNECYSGSPASNSSWHGTHVAGTVAAETNNGQGVAGVAWNADILPIRVLGKCGGYTSDIADGIIWSSGGSVSGVPTNNNPAQVLNLSLGGSGSCPSTTQSAINTARANGSTVVVAAGNSNQNAANFTPASCSGVVTVASVNRSGDRAYYSNYGSVVDIAAPGGETSVSSNGVLSTLNSGSSTPGSDNYSFYQGTSMAAPHIAGVAALMYAVDPSITPDEVESDLVSTARSFPGSCSQCGSGIVDAAAAVVAAQGGGTPPASCPTGYTEYAGNLTGAGDNNVEPNGTYYYSGASGTHSGELTGPGGTDFDLGLYKWLNSRWTQVSSSTSSSSVEEINYSSGAGYFYWDINSYSGSGNYTFCLKTP</sequence>
<keyword evidence="2 5" id="KW-0645">Protease</keyword>
<evidence type="ECO:0000256" key="5">
    <source>
        <dbReference type="PROSITE-ProRule" id="PRU01240"/>
    </source>
</evidence>
<feature type="domain" description="Peptidase S8/S53" evidence="7">
    <location>
        <begin position="141"/>
        <end position="435"/>
    </location>
</feature>
<proteinExistence type="inferred from homology"/>
<dbReference type="EMBL" id="BAAAFD010000009">
    <property type="protein sequence ID" value="GAA0858538.1"/>
    <property type="molecule type" value="Genomic_DNA"/>
</dbReference>
<reference evidence="8 9" key="1">
    <citation type="journal article" date="2019" name="Int. J. Syst. Evol. Microbiol.">
        <title>The Global Catalogue of Microorganisms (GCM) 10K type strain sequencing project: providing services to taxonomists for standard genome sequencing and annotation.</title>
        <authorList>
            <consortium name="The Broad Institute Genomics Platform"/>
            <consortium name="The Broad Institute Genome Sequencing Center for Infectious Disease"/>
            <person name="Wu L."/>
            <person name="Ma J."/>
        </authorList>
    </citation>
    <scope>NUCLEOTIDE SEQUENCE [LARGE SCALE GENOMIC DNA]</scope>
    <source>
        <strain evidence="8 9">JCM 15896</strain>
    </source>
</reference>
<dbReference type="PANTHER" id="PTHR43806:SF11">
    <property type="entry name" value="CEREVISIN-RELATED"/>
    <property type="match status" value="1"/>
</dbReference>
<dbReference type="PROSITE" id="PS00137">
    <property type="entry name" value="SUBTILASE_HIS"/>
    <property type="match status" value="1"/>
</dbReference>
<dbReference type="Gene3D" id="2.60.120.380">
    <property type="match status" value="1"/>
</dbReference>
<dbReference type="CDD" id="cd07496">
    <property type="entry name" value="Peptidases_S8_13"/>
    <property type="match status" value="1"/>
</dbReference>
<gene>
    <name evidence="8" type="ORF">GCM10009114_28500</name>
</gene>
<dbReference type="PRINTS" id="PR00723">
    <property type="entry name" value="SUBTILISIN"/>
</dbReference>
<evidence type="ECO:0000256" key="6">
    <source>
        <dbReference type="SAM" id="SignalP"/>
    </source>
</evidence>
<keyword evidence="6" id="KW-0732">Signal</keyword>
<comment type="caution">
    <text evidence="8">The sequence shown here is derived from an EMBL/GenBank/DDBJ whole genome shotgun (WGS) entry which is preliminary data.</text>
</comment>
<dbReference type="InterPro" id="IPR050131">
    <property type="entry name" value="Peptidase_S8_subtilisin-like"/>
</dbReference>
<dbReference type="PANTHER" id="PTHR43806">
    <property type="entry name" value="PEPTIDASE S8"/>
    <property type="match status" value="1"/>
</dbReference>
<dbReference type="Pfam" id="PF00082">
    <property type="entry name" value="Peptidase_S8"/>
    <property type="match status" value="1"/>
</dbReference>
<protein>
    <recommendedName>
        <fullName evidence="7">Peptidase S8/S53 domain-containing protein</fullName>
    </recommendedName>
</protein>
<dbReference type="InterPro" id="IPR023828">
    <property type="entry name" value="Peptidase_S8_Ser-AS"/>
</dbReference>
<evidence type="ECO:0000313" key="9">
    <source>
        <dbReference type="Proteomes" id="UP001500359"/>
    </source>
</evidence>
<keyword evidence="9" id="KW-1185">Reference proteome</keyword>
<feature type="active site" description="Charge relay system" evidence="5">
    <location>
        <position position="150"/>
    </location>
</feature>
<feature type="active site" description="Charge relay system" evidence="5">
    <location>
        <position position="210"/>
    </location>
</feature>
<evidence type="ECO:0000313" key="8">
    <source>
        <dbReference type="EMBL" id="GAA0858538.1"/>
    </source>
</evidence>
<dbReference type="InterPro" id="IPR036852">
    <property type="entry name" value="Peptidase_S8/S53_dom_sf"/>
</dbReference>
<feature type="active site" description="Charge relay system" evidence="5">
    <location>
        <position position="389"/>
    </location>
</feature>
<evidence type="ECO:0000256" key="2">
    <source>
        <dbReference type="ARBA" id="ARBA00022670"/>
    </source>
</evidence>